<proteinExistence type="inferred from homology"/>
<dbReference type="CDD" id="cd05266">
    <property type="entry name" value="SDR_a4"/>
    <property type="match status" value="1"/>
</dbReference>
<protein>
    <recommendedName>
        <fullName evidence="6">NAD-dependent epimerase/dehydratase domain-containing protein</fullName>
    </recommendedName>
</protein>
<dbReference type="PANTHER" id="PTHR43574">
    <property type="entry name" value="EPIMERASE-RELATED"/>
    <property type="match status" value="1"/>
</dbReference>
<dbReference type="AlphaFoldDB" id="A0A9R0IPU3"/>
<keyword evidence="2" id="KW-0520">NAD</keyword>
<dbReference type="KEGG" id="soe:110791602"/>
<keyword evidence="3" id="KW-0413">Isomerase</keyword>
<reference evidence="4" key="1">
    <citation type="journal article" date="2021" name="Nat. Commun.">
        <title>Genomic analyses provide insights into spinach domestication and the genetic basis of agronomic traits.</title>
        <authorList>
            <person name="Cai X."/>
            <person name="Sun X."/>
            <person name="Xu C."/>
            <person name="Sun H."/>
            <person name="Wang X."/>
            <person name="Ge C."/>
            <person name="Zhang Z."/>
            <person name="Wang Q."/>
            <person name="Fei Z."/>
            <person name="Jiao C."/>
            <person name="Wang Q."/>
        </authorList>
    </citation>
    <scope>NUCLEOTIDE SEQUENCE [LARGE SCALE GENOMIC DNA]</scope>
    <source>
        <strain evidence="4">cv. Varoflay</strain>
    </source>
</reference>
<dbReference type="GeneID" id="110791602"/>
<dbReference type="Proteomes" id="UP000813463">
    <property type="component" value="Chromosome 2"/>
</dbReference>
<dbReference type="SUPFAM" id="SSF51735">
    <property type="entry name" value="NAD(P)-binding Rossmann-fold domains"/>
    <property type="match status" value="1"/>
</dbReference>
<evidence type="ECO:0000256" key="2">
    <source>
        <dbReference type="ARBA" id="ARBA00023027"/>
    </source>
</evidence>
<name>A0A9R0IPU3_SPIOL</name>
<evidence type="ECO:0008006" key="6">
    <source>
        <dbReference type="Google" id="ProtNLM"/>
    </source>
</evidence>
<reference evidence="5" key="2">
    <citation type="submission" date="2025-08" db="UniProtKB">
        <authorList>
            <consortium name="RefSeq"/>
        </authorList>
    </citation>
    <scope>IDENTIFICATION</scope>
    <source>
        <tissue evidence="5">Leaf</tissue>
    </source>
</reference>
<evidence type="ECO:0000256" key="3">
    <source>
        <dbReference type="ARBA" id="ARBA00023235"/>
    </source>
</evidence>
<dbReference type="Gene3D" id="3.40.50.720">
    <property type="entry name" value="NAD(P)-binding Rossmann-like Domain"/>
    <property type="match status" value="1"/>
</dbReference>
<keyword evidence="4" id="KW-1185">Reference proteome</keyword>
<dbReference type="InterPro" id="IPR036291">
    <property type="entry name" value="NAD(P)-bd_dom_sf"/>
</dbReference>
<evidence type="ECO:0000256" key="1">
    <source>
        <dbReference type="ARBA" id="ARBA00007637"/>
    </source>
</evidence>
<evidence type="ECO:0000313" key="5">
    <source>
        <dbReference type="RefSeq" id="XP_021852049.2"/>
    </source>
</evidence>
<gene>
    <name evidence="5" type="primary">LOC110791602</name>
</gene>
<organism evidence="4 5">
    <name type="scientific">Spinacia oleracea</name>
    <name type="common">Spinach</name>
    <dbReference type="NCBI Taxonomy" id="3562"/>
    <lineage>
        <taxon>Eukaryota</taxon>
        <taxon>Viridiplantae</taxon>
        <taxon>Streptophyta</taxon>
        <taxon>Embryophyta</taxon>
        <taxon>Tracheophyta</taxon>
        <taxon>Spermatophyta</taxon>
        <taxon>Magnoliopsida</taxon>
        <taxon>eudicotyledons</taxon>
        <taxon>Gunneridae</taxon>
        <taxon>Pentapetalae</taxon>
        <taxon>Caryophyllales</taxon>
        <taxon>Chenopodiaceae</taxon>
        <taxon>Chenopodioideae</taxon>
        <taxon>Anserineae</taxon>
        <taxon>Spinacia</taxon>
    </lineage>
</organism>
<accession>A0A9R0IPU3</accession>
<dbReference type="GO" id="GO:0016854">
    <property type="term" value="F:racemase and epimerase activity"/>
    <property type="evidence" value="ECO:0000318"/>
    <property type="project" value="GO_Central"/>
</dbReference>
<comment type="similarity">
    <text evidence="1">Belongs to the NAD(P)-dependent epimerase/dehydratase family.</text>
</comment>
<evidence type="ECO:0000313" key="4">
    <source>
        <dbReference type="Proteomes" id="UP000813463"/>
    </source>
</evidence>
<dbReference type="RefSeq" id="XP_021852049.2">
    <property type="nucleotide sequence ID" value="XM_021996357.2"/>
</dbReference>
<sequence length="358" mass="40031">MKAHALPAARFPATPALLRQNSRHFHSPKFLTLSSLTSPPTTTHLKSEIDANKMEFPDKQMFILGMGYVGQLFAQQLKNEGWDVAGTCTSVAKKKVLEQKGFDILVFDAMEPEWKVLDRLRCCTHLLVSVPPTVDIGDPILQRAETFKASLADGNLRWLCYLSTTSIYGDASGAWVDENYFPKPSNNLAKMRLESEEGWLKLGQDLGLSTYVFRLGGIYGPGRSAIDTILKKEELSERQKRRANRNFTSRVHVADICQVLKASISTQIQRKIYNVVDDDPASRIEVFAFAQQLIQQRWPGLIDVSDNSIISKLPGGAGKRVSNAHVKKDLGVQLLYPSYRSGLQSIIHNMEKPILRCG</sequence>